<feature type="domain" description="F-box" evidence="2">
    <location>
        <begin position="1002"/>
        <end position="1048"/>
    </location>
</feature>
<dbReference type="Pfam" id="PF08268">
    <property type="entry name" value="FBA_3"/>
    <property type="match status" value="1"/>
</dbReference>
<dbReference type="AlphaFoldDB" id="A0A484NKE1"/>
<feature type="region of interest" description="Disordered" evidence="1">
    <location>
        <begin position="297"/>
        <end position="317"/>
    </location>
</feature>
<dbReference type="Gene3D" id="3.30.420.10">
    <property type="entry name" value="Ribonuclease H-like superfamily/Ribonuclease H"/>
    <property type="match status" value="1"/>
</dbReference>
<dbReference type="EMBL" id="OOIL02006764">
    <property type="protein sequence ID" value="VFR01433.1"/>
    <property type="molecule type" value="Genomic_DNA"/>
</dbReference>
<dbReference type="PROSITE" id="PS50181">
    <property type="entry name" value="FBOX"/>
    <property type="match status" value="1"/>
</dbReference>
<dbReference type="Gene3D" id="1.20.1280.50">
    <property type="match status" value="1"/>
</dbReference>
<evidence type="ECO:0000313" key="4">
    <source>
        <dbReference type="Proteomes" id="UP000595140"/>
    </source>
</evidence>
<name>A0A484NKE1_9ASTE</name>
<dbReference type="InterPro" id="IPR001810">
    <property type="entry name" value="F-box_dom"/>
</dbReference>
<dbReference type="NCBIfam" id="TIGR01640">
    <property type="entry name" value="F_box_assoc_1"/>
    <property type="match status" value="1"/>
</dbReference>
<dbReference type="InterPro" id="IPR036047">
    <property type="entry name" value="F-box-like_dom_sf"/>
</dbReference>
<dbReference type="Pfam" id="PF07727">
    <property type="entry name" value="RVT_2"/>
    <property type="match status" value="1"/>
</dbReference>
<gene>
    <name evidence="3" type="ORF">CCAM_LOCUS43208</name>
</gene>
<dbReference type="PANTHER" id="PTHR47169:SF2">
    <property type="entry name" value="OS01G0541250 PROTEIN"/>
    <property type="match status" value="1"/>
</dbReference>
<dbReference type="PANTHER" id="PTHR47169">
    <property type="entry name" value="OS01G0541250 PROTEIN"/>
    <property type="match status" value="1"/>
</dbReference>
<dbReference type="InterPro" id="IPR013103">
    <property type="entry name" value="RVT_2"/>
</dbReference>
<dbReference type="InterPro" id="IPR013187">
    <property type="entry name" value="F-box-assoc_dom_typ3"/>
</dbReference>
<feature type="compositionally biased region" description="Basic and acidic residues" evidence="1">
    <location>
        <begin position="308"/>
        <end position="317"/>
    </location>
</feature>
<sequence length="1160" mass="131428">MSDNVCLSSDLWPEILKRVPAKDVGRCCCVCKSWNTLIKSPSFITAHIGFAQTHLFFRHVTLTPSFKEEHFTHFADEAHHRCDLGYPPVKTWLSHFRVVGSVSGLICLSDDLYANPEKETIVLWNPVVSRYVNLSRPRVVGKKCERVIGFGFDSKKNDYKVVHLSYNVSEKPCFNVTPPKARVYSVRERAWKSISADYVHCCVLDYYWSQCFVNGAIHWLAYEKGKNHGFSNNALLLFDVESERFKKMKFPEALRETCPLLLSKKLTTRIEHGHPEGFYLGAYTESLVLLDDESGASSYPKNTKKSNRKDCSNSDKAGKREWSEQFEELLLMYQDTRTATQMQKLQRSLIQQLKAEFSMTDMGDLHFFLGINVQRTATGLFLHQTQFIHDILERAGMVSFRPISTPVDTKAKLSSTAGLALPDLSFYRVKLKACPRVARLSDALLTHSKQKSDCSYSAQRGQIKQLAAQFNVSRKTVCTIWTIARKQLERGVAINVSSRMIGNSGRKRVAMDVQAIADTPLRNRTTIRSLAAAIGKPKSSVHEWIKKGMLRSHSNAIKPYLTDDNKLSRLRFCLNQVDPHSIPLQPRFNSFHNVLHIDEKWFFMSKTSQRFYLLPDEVDPYRTCKSKRFITKVMFMCVVGRPLITDNGEVLWDGKVGIFHFSELVRAKKKSKNKDKGVVEVKPITSVTKQVTKDMLINKVIPAIQEKWPAQLSKDIHIQQDNARPHIQGLDSDCVAADHRRSITGISTITVSQELNLIATKIKNIIFIRGKVDYLHLSDRGNIGTIVIAIDDDDLVLLLGVRSITELSAMEVNGVVHQDLTGDGKPFTVAGFLKKVLTVELGGYDDDIRAPKLFAVALHAVFLESGFVPFNMKSKKLGLGFAIQNENWRGKSSEFTLFYSVPAVLNRVSWFGDAVIELKFIFSQSALNVSGSRVFWPPKHSVSLNLPELAPFLKITWSNFRFDDEIMVSTAREVLSFWNVTKDKLVSPLLIDLCTKSGLSHPATFPTLPDALKVEILRLLPQKDAARMGCVSKEFRSLMCNDPCMKKHLIKNSHKRISKKSDGITSRRAFLHPCEKSNAISKKSDGITSRRAFLHPYEKINTSQRMVQQQLTFGFLVYMATWCLTLAPLQYIEMLSFWTRAGSRGSKSVSAPTKHRRVSM</sequence>
<keyword evidence="4" id="KW-1185">Reference proteome</keyword>
<dbReference type="Gene3D" id="3.40.1000.30">
    <property type="match status" value="1"/>
</dbReference>
<dbReference type="SUPFAM" id="SSF81383">
    <property type="entry name" value="F-box domain"/>
    <property type="match status" value="2"/>
</dbReference>
<dbReference type="Proteomes" id="UP000595140">
    <property type="component" value="Unassembled WGS sequence"/>
</dbReference>
<evidence type="ECO:0000313" key="3">
    <source>
        <dbReference type="EMBL" id="VFR01433.1"/>
    </source>
</evidence>
<dbReference type="InterPro" id="IPR036397">
    <property type="entry name" value="RNaseH_sf"/>
</dbReference>
<evidence type="ECO:0000256" key="1">
    <source>
        <dbReference type="SAM" id="MobiDB-lite"/>
    </source>
</evidence>
<reference evidence="3 4" key="1">
    <citation type="submission" date="2018-04" db="EMBL/GenBank/DDBJ databases">
        <authorList>
            <person name="Vogel A."/>
        </authorList>
    </citation>
    <scope>NUCLEOTIDE SEQUENCE [LARGE SCALE GENOMIC DNA]</scope>
</reference>
<evidence type="ECO:0000259" key="2">
    <source>
        <dbReference type="PROSITE" id="PS50181"/>
    </source>
</evidence>
<dbReference type="GO" id="GO:0003676">
    <property type="term" value="F:nucleic acid binding"/>
    <property type="evidence" value="ECO:0007669"/>
    <property type="project" value="InterPro"/>
</dbReference>
<organism evidence="3 4">
    <name type="scientific">Cuscuta campestris</name>
    <dbReference type="NCBI Taxonomy" id="132261"/>
    <lineage>
        <taxon>Eukaryota</taxon>
        <taxon>Viridiplantae</taxon>
        <taxon>Streptophyta</taxon>
        <taxon>Embryophyta</taxon>
        <taxon>Tracheophyta</taxon>
        <taxon>Spermatophyta</taxon>
        <taxon>Magnoliopsida</taxon>
        <taxon>eudicotyledons</taxon>
        <taxon>Gunneridae</taxon>
        <taxon>Pentapetalae</taxon>
        <taxon>asterids</taxon>
        <taxon>lamiids</taxon>
        <taxon>Solanales</taxon>
        <taxon>Convolvulaceae</taxon>
        <taxon>Cuscuteae</taxon>
        <taxon>Cuscuta</taxon>
        <taxon>Cuscuta subgen. Grammica</taxon>
        <taxon>Cuscuta sect. Cleistogrammica</taxon>
    </lineage>
</organism>
<proteinExistence type="predicted"/>
<dbReference type="InterPro" id="IPR017451">
    <property type="entry name" value="F-box-assoc_interact_dom"/>
</dbReference>
<accession>A0A484NKE1</accession>
<dbReference type="Pfam" id="PF00646">
    <property type="entry name" value="F-box"/>
    <property type="match status" value="2"/>
</dbReference>
<protein>
    <recommendedName>
        <fullName evidence="2">F-box domain-containing protein</fullName>
    </recommendedName>
</protein>
<dbReference type="OrthoDB" id="5314306at2759"/>
<dbReference type="CDD" id="cd22157">
    <property type="entry name" value="F-box_AtFBW1-like"/>
    <property type="match status" value="1"/>
</dbReference>
<dbReference type="SMART" id="SM00256">
    <property type="entry name" value="FBOX"/>
    <property type="match status" value="2"/>
</dbReference>